<dbReference type="KEGG" id="rsx:RhiXN_10472"/>
<feature type="domain" description="MYND-type" evidence="6">
    <location>
        <begin position="1735"/>
        <end position="1776"/>
    </location>
</feature>
<dbReference type="Pfam" id="PF01753">
    <property type="entry name" value="zf-MYND"/>
    <property type="match status" value="1"/>
</dbReference>
<keyword evidence="2 4" id="KW-0863">Zinc-finger</keyword>
<evidence type="ECO:0000256" key="3">
    <source>
        <dbReference type="ARBA" id="ARBA00022833"/>
    </source>
</evidence>
<keyword evidence="7" id="KW-0430">Lectin</keyword>
<sequence>MDEPQVSARQVATYANGAMPFIQEVNSVHTELIATHDQLSPWILSRIDAKNRLSEKGKWMTRRTLARRLRVQVMVEDLSPVPEFARAIIEALEKPSLYKRFRAVYLAMSRWGDVVPLEIEMGSSLTLTDTEVNFDQLPKTNVYNSLTHLSTIKTARISRYGGATSAGWEDGRWIIMDAPTSEWQTIKIVAVAPIFSLLADDIQVQITNLYNERLSYVPPLTINPIRWQCQIHDDTSNASKTISRIITHSSDNIDRFEVDYLGDAIPQLDKDEANKHTFTLTHGEHIVEILASGDDDGLRGVQFITNKGRCSAIYGTLEGVPTIARSKGGILAGLSVTSKVHPTRGYLATSFRGIWRHDLIPHAPKENDVFSEYFGARTHHGSGFNDRAPFSYTSDSSDSSITLSPEANILGEYDKTLRNNRWLYGFRVDNMDGPQVVALQVASYVIGSSPYIEEKNDTFVEVVNTHTKRGSNYVHHGWSIGAVATLSPWIASRIDVKNRHNAAGAWVTRRTVVSRLRVQIQAEDLIATSDFQTAIEEALKRPTRFEQFHEVYRALSRWGDVVPLVRGRMGYSLSLTDTEANFSRLLPGTLDYSLTHLPTINTANVTRKGATSYAGWNEASAMIDVPPIEWRPVKVVEVLPTLKLLPNELQAQLTNLYAERLTYVPPLTVAPISYLCKVNDDTVNASKTIWRVEIRGTAHIIGLSTHYFDGVISRGGKDGGNHHMFTLTEGEHIIEMLTCADGEWLRGIQFITNMGRCSVIYGSLEGTPVISRSKGGILVGLTTSTKKHSEWDYLVTGVNVSTTFYEPQTYMDDATKQGIWRCDFLRSVPKENDVYSDYFGAKTHNGTGFNDRALIGNSSSMHISSVEIWSGDDGIDGIQFIYRDTRNSQSEKIKSVLHGGSGSSHHQFELRDGDYVLELTEVVRVIYTVEEAVGRSPPRPPSTKLGDTIACNTYLVKAGEYVLGTSWFYSKEVFRMHTHSMADTSPLAKQISMVSDWLATVEVIRTNLKLPDLTTKSGLRQVARSPHKVYPRLEKAYTDHLKDPLALGALALIWGRIWTESRARQALYDTGFLINIIRLITTTPDCRIPALQSIVTIVHHASQPVLTDIAHRTTRTLLLLLRSDAESVRVHELCIIILTHTAAASLDTLRSDGIDYNTLIQALSRAVHRPNSTHTMQTHFLGFLRATSSRLHFNISADPSSVHFIIAHFPSTNFATRGDALLALNDLYASGAEQERSSWDPNAYYRAALAAQTELSDDILERMEIHMGGQLMACDIYVNTRATDDFQDAMATVLEDKDMYTLAKRLYPLILSTESSIPQGAFRDKHGELIPLEELGLPFSSFIDALPLAADAIRMRGIPGERLAADVIEVKHALLTRQNAVVRQICSERIESDSHVAFFYYAMVLAASSSGGDPSAKRMPTAERLKLAKRGLLCEGASNYIRLGLHKVASECAYKLGIDRLKTASGPPMGRVKPSNDNTEDSDEDEELSPRRTMKYYTEAVVYLTSALEDARSYTRSAPLDYRLHKSGPVRELESLISQQEIVDQLYTTLYSEIPRTHSRLVINSIIPNWESAQQEWDTLLRKFDRRAPVGEPEHTHNHPHDVEEGLHDELEPEMDFGFSGRPPTYISTLDIPALVHPSGALIPVVDVDKSRQEEELRQAYVGLAAWMEGAPNSAISNNLSNSLSIPGMSSIEPSPITPITPVAISPQIPVVSPCPLDRKPFIDEQIVPIAQYMCSACHNPSDGSDLKTCSGCRRTKYCDEVCQKKHWINGHGDECLPETI</sequence>
<organism evidence="7 8">
    <name type="scientific">Rhizoctonia solani</name>
    <dbReference type="NCBI Taxonomy" id="456999"/>
    <lineage>
        <taxon>Eukaryota</taxon>
        <taxon>Fungi</taxon>
        <taxon>Dikarya</taxon>
        <taxon>Basidiomycota</taxon>
        <taxon>Agaricomycotina</taxon>
        <taxon>Agaricomycetes</taxon>
        <taxon>Cantharellales</taxon>
        <taxon>Ceratobasidiaceae</taxon>
        <taxon>Rhizoctonia</taxon>
    </lineage>
</organism>
<dbReference type="SUPFAM" id="SSF51101">
    <property type="entry name" value="Mannose-binding lectins"/>
    <property type="match status" value="3"/>
</dbReference>
<proteinExistence type="predicted"/>
<dbReference type="GO" id="GO:0008270">
    <property type="term" value="F:zinc ion binding"/>
    <property type="evidence" value="ECO:0007669"/>
    <property type="project" value="UniProtKB-KW"/>
</dbReference>
<dbReference type="Pfam" id="PF22693">
    <property type="entry name" value="MACPF_1"/>
    <property type="match status" value="1"/>
</dbReference>
<keyword evidence="1" id="KW-0479">Metal-binding</keyword>
<dbReference type="PROSITE" id="PS50865">
    <property type="entry name" value="ZF_MYND_2"/>
    <property type="match status" value="1"/>
</dbReference>
<feature type="compositionally biased region" description="Acidic residues" evidence="5">
    <location>
        <begin position="1478"/>
        <end position="1487"/>
    </location>
</feature>
<feature type="region of interest" description="Disordered" evidence="5">
    <location>
        <begin position="1465"/>
        <end position="1489"/>
    </location>
</feature>
<dbReference type="Gene3D" id="2.100.10.30">
    <property type="entry name" value="Jacalin-like lectin domain"/>
    <property type="match status" value="3"/>
</dbReference>
<evidence type="ECO:0000256" key="5">
    <source>
        <dbReference type="SAM" id="MobiDB-lite"/>
    </source>
</evidence>
<evidence type="ECO:0000259" key="6">
    <source>
        <dbReference type="PROSITE" id="PS50865"/>
    </source>
</evidence>
<evidence type="ECO:0000256" key="1">
    <source>
        <dbReference type="ARBA" id="ARBA00022723"/>
    </source>
</evidence>
<keyword evidence="3" id="KW-0862">Zinc</keyword>
<evidence type="ECO:0000256" key="2">
    <source>
        <dbReference type="ARBA" id="ARBA00022771"/>
    </source>
</evidence>
<gene>
    <name evidence="7" type="ORF">RhiXN_10472</name>
</gene>
<evidence type="ECO:0000256" key="4">
    <source>
        <dbReference type="PROSITE-ProRule" id="PRU00134"/>
    </source>
</evidence>
<dbReference type="GeneID" id="67032751"/>
<dbReference type="EMBL" id="CP059668">
    <property type="protein sequence ID" value="QRW24148.1"/>
    <property type="molecule type" value="Genomic_DNA"/>
</dbReference>
<dbReference type="InterPro" id="IPR036404">
    <property type="entry name" value="Jacalin-like_lectin_dom_sf"/>
</dbReference>
<accession>A0A8H8T153</accession>
<reference evidence="7" key="1">
    <citation type="submission" date="2020-05" db="EMBL/GenBank/DDBJ databases">
        <title>Evolutionary and genomic comparisons of hybrid uninucleate and nonhybrid Rhizoctonia fungi.</title>
        <authorList>
            <person name="Li C."/>
            <person name="Chen X."/>
        </authorList>
    </citation>
    <scope>NUCLEOTIDE SEQUENCE</scope>
    <source>
        <strain evidence="7">AG-1 IA</strain>
    </source>
</reference>
<dbReference type="PROSITE" id="PS01360">
    <property type="entry name" value="ZF_MYND_1"/>
    <property type="match status" value="1"/>
</dbReference>
<dbReference type="SUPFAM" id="SSF144232">
    <property type="entry name" value="HIT/MYND zinc finger-like"/>
    <property type="match status" value="1"/>
</dbReference>
<dbReference type="RefSeq" id="XP_043184385.1">
    <property type="nucleotide sequence ID" value="XM_043330288.1"/>
</dbReference>
<dbReference type="Proteomes" id="UP000650533">
    <property type="component" value="Chromosome 11"/>
</dbReference>
<dbReference type="InterPro" id="IPR001229">
    <property type="entry name" value="Jacalin-like_lectin_dom"/>
</dbReference>
<dbReference type="Gene3D" id="6.10.140.2220">
    <property type="match status" value="1"/>
</dbReference>
<evidence type="ECO:0000313" key="8">
    <source>
        <dbReference type="Proteomes" id="UP000650533"/>
    </source>
</evidence>
<protein>
    <submittedName>
        <fullName evidence="7">Jacalin-like lectin domain protein</fullName>
    </submittedName>
</protein>
<dbReference type="Pfam" id="PF01419">
    <property type="entry name" value="Jacalin"/>
    <property type="match status" value="2"/>
</dbReference>
<evidence type="ECO:0000313" key="7">
    <source>
        <dbReference type="EMBL" id="QRW24148.1"/>
    </source>
</evidence>
<dbReference type="InterPro" id="IPR002893">
    <property type="entry name" value="Znf_MYND"/>
</dbReference>
<name>A0A8H8T153_9AGAM</name>
<dbReference type="InterPro" id="IPR054586">
    <property type="entry name" value="MACPF_1_fungal"/>
</dbReference>
<dbReference type="GO" id="GO:0030246">
    <property type="term" value="F:carbohydrate binding"/>
    <property type="evidence" value="ECO:0007669"/>
    <property type="project" value="UniProtKB-KW"/>
</dbReference>